<comment type="caution">
    <text evidence="1">The sequence shown here is derived from an EMBL/GenBank/DDBJ whole genome shotgun (WGS) entry which is preliminary data.</text>
</comment>
<gene>
    <name evidence="1" type="ORF">F2P81_024901</name>
</gene>
<dbReference type="AlphaFoldDB" id="A0A6A4RU68"/>
<organism evidence="1 2">
    <name type="scientific">Scophthalmus maximus</name>
    <name type="common">Turbot</name>
    <name type="synonym">Psetta maxima</name>
    <dbReference type="NCBI Taxonomy" id="52904"/>
    <lineage>
        <taxon>Eukaryota</taxon>
        <taxon>Metazoa</taxon>
        <taxon>Chordata</taxon>
        <taxon>Craniata</taxon>
        <taxon>Vertebrata</taxon>
        <taxon>Euteleostomi</taxon>
        <taxon>Actinopterygii</taxon>
        <taxon>Neopterygii</taxon>
        <taxon>Teleostei</taxon>
        <taxon>Neoteleostei</taxon>
        <taxon>Acanthomorphata</taxon>
        <taxon>Carangaria</taxon>
        <taxon>Pleuronectiformes</taxon>
        <taxon>Pleuronectoidei</taxon>
        <taxon>Scophthalmidae</taxon>
        <taxon>Scophthalmus</taxon>
    </lineage>
</organism>
<proteinExistence type="predicted"/>
<reference evidence="1 2" key="1">
    <citation type="submission" date="2019-06" db="EMBL/GenBank/DDBJ databases">
        <title>Draft genomes of female and male turbot (Scophthalmus maximus).</title>
        <authorList>
            <person name="Xu H."/>
            <person name="Xu X.-W."/>
            <person name="Shao C."/>
            <person name="Chen S."/>
        </authorList>
    </citation>
    <scope>NUCLEOTIDE SEQUENCE [LARGE SCALE GENOMIC DNA]</scope>
    <source>
        <strain evidence="1">Ysfricsl-2016a</strain>
        <tissue evidence="1">Blood</tissue>
    </source>
</reference>
<sequence length="120" mass="13597">MFNIRVSVGTNLQAEVEERAAAVWILSPATVRCQVAWSRTWCRCEAQHRHGGTYTQKGIALKKYSFLIFHLMTRHVEINQQILTPTRLFMQMNTNMKIGQDNVRQPVVSASGSTSPAAYD</sequence>
<name>A0A6A4RU68_SCOMX</name>
<accession>A0A6A4RU68</accession>
<dbReference type="Proteomes" id="UP000438429">
    <property type="component" value="Unassembled WGS sequence"/>
</dbReference>
<evidence type="ECO:0000313" key="2">
    <source>
        <dbReference type="Proteomes" id="UP000438429"/>
    </source>
</evidence>
<protein>
    <submittedName>
        <fullName evidence="1">Uncharacterized protein</fullName>
    </submittedName>
</protein>
<dbReference type="EMBL" id="VEVO01000023">
    <property type="protein sequence ID" value="KAF0022920.1"/>
    <property type="molecule type" value="Genomic_DNA"/>
</dbReference>
<evidence type="ECO:0000313" key="1">
    <source>
        <dbReference type="EMBL" id="KAF0022920.1"/>
    </source>
</evidence>